<feature type="domain" description="Histidine kinase/HSP90-like ATPase" evidence="8">
    <location>
        <begin position="11"/>
        <end position="78"/>
    </location>
</feature>
<evidence type="ECO:0000256" key="6">
    <source>
        <dbReference type="ARBA" id="ARBA00022777"/>
    </source>
</evidence>
<dbReference type="Proteomes" id="UP001464555">
    <property type="component" value="Unassembled WGS sequence"/>
</dbReference>
<keyword evidence="7" id="KW-0067">ATP-binding</keyword>
<keyword evidence="10" id="KW-1185">Reference proteome</keyword>
<dbReference type="EC" id="2.7.13.3" evidence="2"/>
<evidence type="ECO:0000259" key="8">
    <source>
        <dbReference type="Pfam" id="PF13581"/>
    </source>
</evidence>
<dbReference type="RefSeq" id="WP_341696113.1">
    <property type="nucleotide sequence ID" value="NZ_JBBYHR010000003.1"/>
</dbReference>
<protein>
    <recommendedName>
        <fullName evidence="2">histidine kinase</fullName>
        <ecNumber evidence="2">2.7.13.3</ecNumber>
    </recommendedName>
</protein>
<dbReference type="Pfam" id="PF13581">
    <property type="entry name" value="HATPase_c_2"/>
    <property type="match status" value="1"/>
</dbReference>
<dbReference type="SUPFAM" id="SSF55874">
    <property type="entry name" value="ATPase domain of HSP90 chaperone/DNA topoisomerase II/histidine kinase"/>
    <property type="match status" value="1"/>
</dbReference>
<evidence type="ECO:0000256" key="4">
    <source>
        <dbReference type="ARBA" id="ARBA00022679"/>
    </source>
</evidence>
<evidence type="ECO:0000256" key="5">
    <source>
        <dbReference type="ARBA" id="ARBA00022741"/>
    </source>
</evidence>
<keyword evidence="5" id="KW-0547">Nucleotide-binding</keyword>
<reference evidence="9 10" key="1">
    <citation type="submission" date="2024-04" db="EMBL/GenBank/DDBJ databases">
        <title>Flavobacterium sp. DGU11 16S ribosomal RNA gene Genome sequencing and assembly.</title>
        <authorList>
            <person name="Park S."/>
        </authorList>
    </citation>
    <scope>NUCLEOTIDE SEQUENCE [LARGE SCALE GENOMIC DNA]</scope>
    <source>
        <strain evidence="9 10">DGU11</strain>
    </source>
</reference>
<evidence type="ECO:0000313" key="10">
    <source>
        <dbReference type="Proteomes" id="UP001464555"/>
    </source>
</evidence>
<dbReference type="PANTHER" id="PTHR41523:SF8">
    <property type="entry name" value="ETHYLENE RESPONSE SENSOR PROTEIN"/>
    <property type="match status" value="1"/>
</dbReference>
<dbReference type="GO" id="GO:0004673">
    <property type="term" value="F:protein histidine kinase activity"/>
    <property type="evidence" value="ECO:0007669"/>
    <property type="project" value="UniProtKB-EC"/>
</dbReference>
<keyword evidence="4 9" id="KW-0808">Transferase</keyword>
<evidence type="ECO:0000256" key="1">
    <source>
        <dbReference type="ARBA" id="ARBA00000085"/>
    </source>
</evidence>
<evidence type="ECO:0000256" key="2">
    <source>
        <dbReference type="ARBA" id="ARBA00012438"/>
    </source>
</evidence>
<dbReference type="Gene3D" id="3.30.565.10">
    <property type="entry name" value="Histidine kinase-like ATPase, C-terminal domain"/>
    <property type="match status" value="1"/>
</dbReference>
<comment type="catalytic activity">
    <reaction evidence="1">
        <text>ATP + protein L-histidine = ADP + protein N-phospho-L-histidine.</text>
        <dbReference type="EC" id="2.7.13.3"/>
    </reaction>
</comment>
<proteinExistence type="predicted"/>
<keyword evidence="6 9" id="KW-0418">Kinase</keyword>
<name>A0ABU9HUJ8_9FLAO</name>
<keyword evidence="3" id="KW-0597">Phosphoprotein</keyword>
<sequence>MDAPDIEMNLETAIPMGLIVNEFVSNSMKHGFPDKNTGEITICLDTMNDKMRLKMQDNGVGFDKGTTKAKTFGLELIKIMSTQLNAKLSVNSVGHTKFVLVF</sequence>
<dbReference type="EMBL" id="JBBYHR010000003">
    <property type="protein sequence ID" value="MEL1243794.1"/>
    <property type="molecule type" value="Genomic_DNA"/>
</dbReference>
<evidence type="ECO:0000256" key="7">
    <source>
        <dbReference type="ARBA" id="ARBA00022840"/>
    </source>
</evidence>
<comment type="caution">
    <text evidence="9">The sequence shown here is derived from an EMBL/GenBank/DDBJ whole genome shotgun (WGS) entry which is preliminary data.</text>
</comment>
<evidence type="ECO:0000256" key="3">
    <source>
        <dbReference type="ARBA" id="ARBA00022553"/>
    </source>
</evidence>
<dbReference type="InterPro" id="IPR036890">
    <property type="entry name" value="HATPase_C_sf"/>
</dbReference>
<organism evidence="9 10">
    <name type="scientific">Flavobacterium arundinis</name>
    <dbReference type="NCBI Taxonomy" id="3139143"/>
    <lineage>
        <taxon>Bacteria</taxon>
        <taxon>Pseudomonadati</taxon>
        <taxon>Bacteroidota</taxon>
        <taxon>Flavobacteriia</taxon>
        <taxon>Flavobacteriales</taxon>
        <taxon>Flavobacteriaceae</taxon>
        <taxon>Flavobacterium</taxon>
    </lineage>
</organism>
<evidence type="ECO:0000313" key="9">
    <source>
        <dbReference type="EMBL" id="MEL1243794.1"/>
    </source>
</evidence>
<gene>
    <name evidence="9" type="ORF">AAEO56_05930</name>
</gene>
<dbReference type="InterPro" id="IPR003594">
    <property type="entry name" value="HATPase_dom"/>
</dbReference>
<dbReference type="PANTHER" id="PTHR41523">
    <property type="entry name" value="TWO-COMPONENT SYSTEM SENSOR PROTEIN"/>
    <property type="match status" value="1"/>
</dbReference>
<accession>A0ABU9HUJ8</accession>